<keyword evidence="1" id="KW-0680">Restriction system</keyword>
<dbReference type="InterPro" id="IPR044946">
    <property type="entry name" value="Restrct_endonuc_typeI_TRD_sf"/>
</dbReference>
<keyword evidence="2" id="KW-0238">DNA-binding</keyword>
<evidence type="ECO:0000256" key="2">
    <source>
        <dbReference type="ARBA" id="ARBA00023125"/>
    </source>
</evidence>
<protein>
    <submittedName>
        <fullName evidence="3">Uncharacterized protein</fullName>
    </submittedName>
</protein>
<gene>
    <name evidence="3" type="ORF">J4709_34425</name>
</gene>
<evidence type="ECO:0000256" key="1">
    <source>
        <dbReference type="ARBA" id="ARBA00022747"/>
    </source>
</evidence>
<proteinExistence type="predicted"/>
<name>A0ABS3S0Z1_9ACTN</name>
<accession>A0ABS3S0Z1</accession>
<reference evidence="3 4" key="1">
    <citation type="submission" date="2021-03" db="EMBL/GenBank/DDBJ databases">
        <title>Actinomadura violae sp. nov., isolated from lichen in Thailand.</title>
        <authorList>
            <person name="Kanchanasin P."/>
            <person name="Saeng-In P."/>
            <person name="Phongsopitanun W."/>
            <person name="Yuki M."/>
            <person name="Kudo T."/>
            <person name="Ohkuma M."/>
            <person name="Tanasupawat S."/>
        </authorList>
    </citation>
    <scope>NUCLEOTIDE SEQUENCE [LARGE SCALE GENOMIC DNA]</scope>
    <source>
        <strain evidence="3 4">LCR2-06</strain>
    </source>
</reference>
<dbReference type="RefSeq" id="WP_208247159.1">
    <property type="nucleotide sequence ID" value="NZ_JAGEPF010000023.1"/>
</dbReference>
<sequence length="389" mass="42536">MITSTVVSLRDAHTWNPAALMRDALNWPGKSPRTLPLRALATPLLTDGWVEKDVPVITPASLDPVGGGVRKRSHRYRGAVFQVRESERGLHPGDLLVPMLPDLPLLLLRPDHVGSLVSSAFLALRPQEGVGLWIWGVLTSRTGRSFRAHISTEAFGRATNKSALLDLEIPVLPPVKAGPICKRLEGIERRTHREEEEAAETWWRVADLSSGEWAPALATPNPQVLDAGIPLGDLCEEITRGRPVPREAYRTEPGPKLMSVTDIAVLGGKPARRWVPLHARPVVSKPGDVFVAAVGARPHAALATDTTAVDRNVFLLRLRNRANGFAIVHYLNGQAGYGLRQILLTGDFIPGMRKDHLARLPVPPEALDLTDNDGPPMPLDLELEHALWS</sequence>
<comment type="caution">
    <text evidence="3">The sequence shown here is derived from an EMBL/GenBank/DDBJ whole genome shotgun (WGS) entry which is preliminary data.</text>
</comment>
<evidence type="ECO:0000313" key="3">
    <source>
        <dbReference type="EMBL" id="MBO2462676.1"/>
    </source>
</evidence>
<keyword evidence="4" id="KW-1185">Reference proteome</keyword>
<dbReference type="Gene3D" id="3.90.220.20">
    <property type="entry name" value="DNA methylase specificity domains"/>
    <property type="match status" value="2"/>
</dbReference>
<evidence type="ECO:0000313" key="4">
    <source>
        <dbReference type="Proteomes" id="UP000680206"/>
    </source>
</evidence>
<organism evidence="3 4">
    <name type="scientific">Actinomadura violacea</name>
    <dbReference type="NCBI Taxonomy" id="2819934"/>
    <lineage>
        <taxon>Bacteria</taxon>
        <taxon>Bacillati</taxon>
        <taxon>Actinomycetota</taxon>
        <taxon>Actinomycetes</taxon>
        <taxon>Streptosporangiales</taxon>
        <taxon>Thermomonosporaceae</taxon>
        <taxon>Actinomadura</taxon>
    </lineage>
</organism>
<dbReference type="EMBL" id="JAGEPF010000023">
    <property type="protein sequence ID" value="MBO2462676.1"/>
    <property type="molecule type" value="Genomic_DNA"/>
</dbReference>
<dbReference type="Proteomes" id="UP000680206">
    <property type="component" value="Unassembled WGS sequence"/>
</dbReference>